<dbReference type="InterPro" id="IPR036020">
    <property type="entry name" value="WW_dom_sf"/>
</dbReference>
<evidence type="ECO:0000256" key="1">
    <source>
        <dbReference type="SAM" id="MobiDB-lite"/>
    </source>
</evidence>
<sequence>MPRIWSEYIAPDGRNYYYNTLTKQSTWKKPESFDEIDVERSTKKLKKIETLSHIILELANDWLLVLCNNGTKFYHNISSRTSVWVLPDEESSKMINSLDKNKLIALIGLARGYSLGGLNVYDEIVSDLQQLRQKREQTNSTLLEHSEEVKDSQHVRSDKEEPQTPKENAGLIVGYSSSESESEEAVEEEEHMQEEQNMKQEQKVEMNNGLDLFNKIEGPLNTADDRRALCDLFTRNSLNPFSAWPFEMKKIRDDPDFHRISDDAIREDIFEEWCASIVSEQSGGVVNEQDFQKVEDGEYEDSEELEPTKYHYLAQIVSKSTINRTTIFMDIKEENKSLFKKYNVKDFVKSKKEQEAFVSKLLFYYKNMDLQKRTELFVNLLKHDETNIKDNLRKESNHVRQLLEHTGDVEDAYAVETKLFEMEKAFGLWGNLAKLAEDPKYYVLGIRDKMLTLDAYLNTLL</sequence>
<dbReference type="Gene3D" id="1.10.10.440">
    <property type="entry name" value="FF domain"/>
    <property type="match status" value="1"/>
</dbReference>
<dbReference type="GO" id="GO:0071004">
    <property type="term" value="C:U2-type prespliceosome"/>
    <property type="evidence" value="ECO:0007669"/>
    <property type="project" value="TreeGrafter"/>
</dbReference>
<gene>
    <name evidence="3" type="ORF">BN860_06634g</name>
</gene>
<dbReference type="PANTHER" id="PTHR11864:SF30">
    <property type="entry name" value="PRE-MRNA-SPLICING FACTOR URN1"/>
    <property type="match status" value="1"/>
</dbReference>
<dbReference type="Gene3D" id="2.20.70.10">
    <property type="match status" value="1"/>
</dbReference>
<dbReference type="AlphaFoldDB" id="A0A8J2X4S9"/>
<dbReference type="Pfam" id="PF01846">
    <property type="entry name" value="FF"/>
    <property type="match status" value="1"/>
</dbReference>
<feature type="domain" description="WW" evidence="2">
    <location>
        <begin position="56"/>
        <end position="89"/>
    </location>
</feature>
<evidence type="ECO:0000313" key="4">
    <source>
        <dbReference type="Proteomes" id="UP000019375"/>
    </source>
</evidence>
<proteinExistence type="predicted"/>
<dbReference type="OrthoDB" id="410044at2759"/>
<dbReference type="GO" id="GO:0045292">
    <property type="term" value="P:mRNA cis splicing, via spliceosome"/>
    <property type="evidence" value="ECO:0007669"/>
    <property type="project" value="InterPro"/>
</dbReference>
<dbReference type="SMART" id="SM00456">
    <property type="entry name" value="WW"/>
    <property type="match status" value="2"/>
</dbReference>
<dbReference type="InterPro" id="IPR039726">
    <property type="entry name" value="Prp40-like"/>
</dbReference>
<protein>
    <submittedName>
        <fullName evidence="3">BN860_06634g1_1</fullName>
    </submittedName>
</protein>
<keyword evidence="4" id="KW-1185">Reference proteome</keyword>
<feature type="compositionally biased region" description="Acidic residues" evidence="1">
    <location>
        <begin position="180"/>
        <end position="192"/>
    </location>
</feature>
<feature type="region of interest" description="Disordered" evidence="1">
    <location>
        <begin position="138"/>
        <end position="196"/>
    </location>
</feature>
<dbReference type="PANTHER" id="PTHR11864">
    <property type="entry name" value="PRE-MRNA-PROCESSING PROTEIN PRP40"/>
    <property type="match status" value="1"/>
</dbReference>
<feature type="compositionally biased region" description="Basic and acidic residues" evidence="1">
    <location>
        <begin position="144"/>
        <end position="164"/>
    </location>
</feature>
<dbReference type="SUPFAM" id="SSF81698">
    <property type="entry name" value="FF domain"/>
    <property type="match status" value="1"/>
</dbReference>
<dbReference type="GO" id="GO:0005685">
    <property type="term" value="C:U1 snRNP"/>
    <property type="evidence" value="ECO:0007669"/>
    <property type="project" value="TreeGrafter"/>
</dbReference>
<dbReference type="PROSITE" id="PS01159">
    <property type="entry name" value="WW_DOMAIN_1"/>
    <property type="match status" value="1"/>
</dbReference>
<dbReference type="Pfam" id="PF00397">
    <property type="entry name" value="WW"/>
    <property type="match status" value="1"/>
</dbReference>
<accession>A0A8J2X4S9</accession>
<dbReference type="InterPro" id="IPR001202">
    <property type="entry name" value="WW_dom"/>
</dbReference>
<evidence type="ECO:0000313" key="3">
    <source>
        <dbReference type="EMBL" id="CDF87449.1"/>
    </source>
</evidence>
<dbReference type="SUPFAM" id="SSF51045">
    <property type="entry name" value="WW domain"/>
    <property type="match status" value="2"/>
</dbReference>
<dbReference type="InterPro" id="IPR036517">
    <property type="entry name" value="FF_domain_sf"/>
</dbReference>
<feature type="domain" description="WW" evidence="2">
    <location>
        <begin position="1"/>
        <end position="32"/>
    </location>
</feature>
<dbReference type="InterPro" id="IPR002713">
    <property type="entry name" value="FF_domain"/>
</dbReference>
<dbReference type="PROSITE" id="PS50020">
    <property type="entry name" value="WW_DOMAIN_2"/>
    <property type="match status" value="2"/>
</dbReference>
<dbReference type="CDD" id="cd00201">
    <property type="entry name" value="WW"/>
    <property type="match status" value="1"/>
</dbReference>
<dbReference type="EMBL" id="HG316454">
    <property type="protein sequence ID" value="CDF87449.1"/>
    <property type="molecule type" value="Genomic_DNA"/>
</dbReference>
<dbReference type="GO" id="GO:0003723">
    <property type="term" value="F:RNA binding"/>
    <property type="evidence" value="ECO:0007669"/>
    <property type="project" value="TreeGrafter"/>
</dbReference>
<dbReference type="SMART" id="SM00441">
    <property type="entry name" value="FF"/>
    <property type="match status" value="1"/>
</dbReference>
<dbReference type="Proteomes" id="UP000019375">
    <property type="component" value="Unassembled WGS sequence"/>
</dbReference>
<reference evidence="4" key="1">
    <citation type="journal article" date="2013" name="Genome Announc.">
        <title>Genome sequence of the food spoilage yeast Zygosaccharomyces bailii CLIB 213(T).</title>
        <authorList>
            <person name="Galeote V."/>
            <person name="Bigey F."/>
            <person name="Devillers H."/>
            <person name="Neuveglise C."/>
            <person name="Dequin S."/>
        </authorList>
    </citation>
    <scope>NUCLEOTIDE SEQUENCE [LARGE SCALE GENOMIC DNA]</scope>
    <source>
        <strain evidence="4">CLIB 213 / ATCC 58445 / CBS 680 / CCRC 21525 / NBRC 1098 / NCYC 1416 / NRRL Y-2227</strain>
    </source>
</reference>
<name>A0A8J2X4S9_ZYGB2</name>
<organism evidence="3 4">
    <name type="scientific">Zygosaccharomyces bailii (strain CLIB 213 / ATCC 58445 / CBS 680 / BCRC 21525 / NBRC 1098 / NCYC 1416 / NRRL Y-2227)</name>
    <dbReference type="NCBI Taxonomy" id="1333698"/>
    <lineage>
        <taxon>Eukaryota</taxon>
        <taxon>Fungi</taxon>
        <taxon>Dikarya</taxon>
        <taxon>Ascomycota</taxon>
        <taxon>Saccharomycotina</taxon>
        <taxon>Saccharomycetes</taxon>
        <taxon>Saccharomycetales</taxon>
        <taxon>Saccharomycetaceae</taxon>
        <taxon>Zygosaccharomyces</taxon>
    </lineage>
</organism>
<evidence type="ECO:0000259" key="2">
    <source>
        <dbReference type="PROSITE" id="PS50020"/>
    </source>
</evidence>